<protein>
    <recommendedName>
        <fullName evidence="2">BIG2 domain-containing protein</fullName>
    </recommendedName>
</protein>
<accession>A0A381NW78</accession>
<organism evidence="1">
    <name type="scientific">marine metagenome</name>
    <dbReference type="NCBI Taxonomy" id="408172"/>
    <lineage>
        <taxon>unclassified sequences</taxon>
        <taxon>metagenomes</taxon>
        <taxon>ecological metagenomes</taxon>
    </lineage>
</organism>
<reference evidence="1" key="1">
    <citation type="submission" date="2018-05" db="EMBL/GenBank/DDBJ databases">
        <authorList>
            <person name="Lanie J.A."/>
            <person name="Ng W.-L."/>
            <person name="Kazmierczak K.M."/>
            <person name="Andrzejewski T.M."/>
            <person name="Davidsen T.M."/>
            <person name="Wayne K.J."/>
            <person name="Tettelin H."/>
            <person name="Glass J.I."/>
            <person name="Rusch D."/>
            <person name="Podicherti R."/>
            <person name="Tsui H.-C.T."/>
            <person name="Winkler M.E."/>
        </authorList>
    </citation>
    <scope>NUCLEOTIDE SEQUENCE</scope>
</reference>
<sequence length="650" mass="70134">MLCLTLLVKLLQCFTIYESCTQKMSHSAGVSDIRILVTMPLAATVLLTVMGCADLALEPDRNPTALSVLPIDTVLTKGHTAALRAVVTDQNQQAFTPLPTWALPGWSISDPQILRVSGDGSMEGLKGGEVTVAGEVAGLKAETRVRVNPTEVQLSAPFVHLIQSVQTLTGSVPLIAGKDALLRVFMTGDQMSFFEPTVRASFYSGDEVIYSVRMLSPLYFLPVSPDQGQLEKSYNTLVPAAVLQPGVELVVELDPEEVVPLAPGSSVRVPESGRMALNPREVEPFYLRVVPVLACGSPFPACSGQIFNWTGNLSKYADQVQYTRLIFPIADFEVDVRDTYTTDANLTEKSGWSSFLREIDLLRRTDPDGPGHYYYGAVTLPQGSAWGGLGYIGRPTSVGRPSEFTLAHELGHNMSLRHAPCGGPSGPDQNYPYSGGFIGKWGYDPRGASGLGELKNPGVIKDLMSYCSPEWISDYHFEKSLAFRANEGPSPRQSDRTPQSEDVLILWGGSDDGVLTLEPAIHMTAPAVLPVENGPYQIEGFNASGGSLFSLSFSLAETEYGSGGDFYFALPFEAGAADELSRIQLLGPEGQIELGGAAPNPDLAIITNRQTGRIQSIIREWDETLLPVSPEVDVLVTDGVSTRRIIGGME</sequence>
<dbReference type="Gene3D" id="2.60.40.1080">
    <property type="match status" value="1"/>
</dbReference>
<proteinExistence type="predicted"/>
<dbReference type="EMBL" id="UINC01000576">
    <property type="protein sequence ID" value="SUZ57733.1"/>
    <property type="molecule type" value="Genomic_DNA"/>
</dbReference>
<dbReference type="Pfam" id="PF10462">
    <property type="entry name" value="Peptidase_M66"/>
    <property type="match status" value="1"/>
</dbReference>
<evidence type="ECO:0008006" key="2">
    <source>
        <dbReference type="Google" id="ProtNLM"/>
    </source>
</evidence>
<gene>
    <name evidence="1" type="ORF">METZ01_LOCUS10587</name>
</gene>
<dbReference type="SUPFAM" id="SSF55486">
    <property type="entry name" value="Metalloproteases ('zincins'), catalytic domain"/>
    <property type="match status" value="1"/>
</dbReference>
<name>A0A381NW78_9ZZZZ</name>
<dbReference type="AlphaFoldDB" id="A0A381NW78"/>
<evidence type="ECO:0000313" key="1">
    <source>
        <dbReference type="EMBL" id="SUZ57733.1"/>
    </source>
</evidence>